<organism evidence="1">
    <name type="scientific">Octopus bimaculoides</name>
    <name type="common">California two-spotted octopus</name>
    <dbReference type="NCBI Taxonomy" id="37653"/>
    <lineage>
        <taxon>Eukaryota</taxon>
        <taxon>Metazoa</taxon>
        <taxon>Spiralia</taxon>
        <taxon>Lophotrochozoa</taxon>
        <taxon>Mollusca</taxon>
        <taxon>Cephalopoda</taxon>
        <taxon>Coleoidea</taxon>
        <taxon>Octopodiformes</taxon>
        <taxon>Octopoda</taxon>
        <taxon>Incirrata</taxon>
        <taxon>Octopodidae</taxon>
        <taxon>Octopus</taxon>
    </lineage>
</organism>
<name>A0A0L8G9E1_OCTBM</name>
<dbReference type="EMBL" id="KQ423139">
    <property type="protein sequence ID" value="KOF73499.1"/>
    <property type="molecule type" value="Genomic_DNA"/>
</dbReference>
<accession>A0A0L8G9E1</accession>
<evidence type="ECO:0000313" key="1">
    <source>
        <dbReference type="EMBL" id="KOF73499.1"/>
    </source>
</evidence>
<dbReference type="AlphaFoldDB" id="A0A0L8G9E1"/>
<protein>
    <submittedName>
        <fullName evidence="1">Uncharacterized protein</fullName>
    </submittedName>
</protein>
<gene>
    <name evidence="1" type="ORF">OCBIM_22037853mg</name>
</gene>
<reference evidence="1" key="1">
    <citation type="submission" date="2015-07" db="EMBL/GenBank/DDBJ databases">
        <title>MeaNS - Measles Nucleotide Surveillance Program.</title>
        <authorList>
            <person name="Tran T."/>
            <person name="Druce J."/>
        </authorList>
    </citation>
    <scope>NUCLEOTIDE SEQUENCE</scope>
    <source>
        <strain evidence="1">UCB-OBI-ISO-001</strain>
        <tissue evidence="1">Gonad</tissue>
    </source>
</reference>
<sequence>MVFVNVVCCRKGLSVIQMALFWMQTKVLLDLESGKLRCFRCMCSAPVCGGVK</sequence>
<proteinExistence type="predicted"/>